<proteinExistence type="predicted"/>
<evidence type="ECO:0000313" key="1">
    <source>
        <dbReference type="EMBL" id="CAF2864144.1"/>
    </source>
</evidence>
<dbReference type="Proteomes" id="UP000675881">
    <property type="component" value="Chromosome 2"/>
</dbReference>
<name>A0A7R8CM66_LEPSM</name>
<organism evidence="1 2">
    <name type="scientific">Lepeophtheirus salmonis</name>
    <name type="common">Salmon louse</name>
    <name type="synonym">Caligus salmonis</name>
    <dbReference type="NCBI Taxonomy" id="72036"/>
    <lineage>
        <taxon>Eukaryota</taxon>
        <taxon>Metazoa</taxon>
        <taxon>Ecdysozoa</taxon>
        <taxon>Arthropoda</taxon>
        <taxon>Crustacea</taxon>
        <taxon>Multicrustacea</taxon>
        <taxon>Hexanauplia</taxon>
        <taxon>Copepoda</taxon>
        <taxon>Siphonostomatoida</taxon>
        <taxon>Caligidae</taxon>
        <taxon>Lepeophtheirus</taxon>
    </lineage>
</organism>
<accession>A0A7R8CM66</accession>
<dbReference type="EMBL" id="HG994581">
    <property type="protein sequence ID" value="CAF2864144.1"/>
    <property type="molecule type" value="Genomic_DNA"/>
</dbReference>
<gene>
    <name evidence="1" type="ORF">LSAA_6253</name>
</gene>
<keyword evidence="2" id="KW-1185">Reference proteome</keyword>
<protein>
    <submittedName>
        <fullName evidence="1">(salmon louse) hypothetical protein</fullName>
    </submittedName>
</protein>
<evidence type="ECO:0000313" key="2">
    <source>
        <dbReference type="Proteomes" id="UP000675881"/>
    </source>
</evidence>
<reference evidence="1" key="1">
    <citation type="submission" date="2021-02" db="EMBL/GenBank/DDBJ databases">
        <authorList>
            <person name="Bekaert M."/>
        </authorList>
    </citation>
    <scope>NUCLEOTIDE SEQUENCE</scope>
    <source>
        <strain evidence="1">IoA-00</strain>
    </source>
</reference>
<sequence length="202" mass="22412">MNLMSSEFMERVEYRNGSWFFSKKPSKEASKLVCIEGIRTSCEKSSEEEIGLADISDPYDKGIDTLTTGGVRTSFVTFCQRVSGHKDRLTWALSNSIKTAQGVYTVEKDHQVTIETKHMLDNNDYLELLKTTTKSIFGAHDLFDSVRALKAHANVQHIEEYNTCKILMSSLVGSAISDSLVPKLANAEALITQSMGSQQGTC</sequence>
<dbReference type="AlphaFoldDB" id="A0A7R8CM66"/>